<evidence type="ECO:0000259" key="1">
    <source>
        <dbReference type="Pfam" id="PF12961"/>
    </source>
</evidence>
<proteinExistence type="predicted"/>
<dbReference type="InterPro" id="IPR015947">
    <property type="entry name" value="PUA-like_sf"/>
</dbReference>
<feature type="domain" description="DUF3850" evidence="1">
    <location>
        <begin position="4"/>
        <end position="88"/>
    </location>
</feature>
<organism evidence="2">
    <name type="scientific">Clostridium botulinum (strain Eklund 17B / Type B)</name>
    <dbReference type="NCBI Taxonomy" id="935198"/>
    <lineage>
        <taxon>Bacteria</taxon>
        <taxon>Bacillati</taxon>
        <taxon>Bacillota</taxon>
        <taxon>Clostridia</taxon>
        <taxon>Eubacteriales</taxon>
        <taxon>Clostridiaceae</taxon>
        <taxon>Clostridium</taxon>
    </lineage>
</organism>
<dbReference type="KEGG" id="cbk:CLL_A2767"/>
<accession>B2TNZ8</accession>
<sequence length="147" mass="17123">MSKIHELKILPQYFSDVVSGKKIFELRKNDREFEVGDTLVLKEYLQEISDRYKTTLHAQYTGQEVKKEISYILDGGKYGLQEGYVILALGEYKVKSKPPFRVICIDDDCCGELVEGRRYIVTKEIDDRYVLLGLSEGEYPTCYFERI</sequence>
<name>B2TNZ8_CLOBB</name>
<protein>
    <submittedName>
        <fullName evidence="2">Gp91</fullName>
    </submittedName>
</protein>
<dbReference type="SUPFAM" id="SSF88697">
    <property type="entry name" value="PUA domain-like"/>
    <property type="match status" value="1"/>
</dbReference>
<dbReference type="AlphaFoldDB" id="B2TNZ8"/>
<reference evidence="2" key="2">
    <citation type="submission" date="2009-08" db="EMBL/GenBank/DDBJ databases">
        <authorList>
            <person name="Shrivastava S."/>
            <person name="Brinkac L.M."/>
            <person name="Dodson R.J."/>
            <person name="Harkins D.M."/>
            <person name="Durkin A.S."/>
            <person name="Sutton G."/>
        </authorList>
    </citation>
    <scope>NUCLEOTIDE SEQUENCE</scope>
    <source>
        <strain evidence="2">Eklund 17B</strain>
    </source>
</reference>
<gene>
    <name evidence="2" type="ordered locus">CLL_A2767</name>
</gene>
<dbReference type="Pfam" id="PF12961">
    <property type="entry name" value="DUF3850"/>
    <property type="match status" value="1"/>
</dbReference>
<dbReference type="Gene3D" id="2.30.130.30">
    <property type="entry name" value="Hypothetical protein"/>
    <property type="match status" value="1"/>
</dbReference>
<accession>U4PIR4</accession>
<dbReference type="EMBL" id="CP001056">
    <property type="protein sequence ID" value="ACD21753.1"/>
    <property type="molecule type" value="Genomic_DNA"/>
</dbReference>
<reference evidence="2" key="1">
    <citation type="submission" date="2009-06" db="EMBL/GenBank/DDBJ databases">
        <authorList>
            <consortium name="US DOE Joint Genome Institute (JGI-PGF)"/>
            <person name="Lucas S."/>
            <person name="Copeland A."/>
            <person name="Lapidus A."/>
            <person name="Glavina del Rio T."/>
            <person name="Dalin E."/>
            <person name="Tice H."/>
            <person name="Bruce D."/>
            <person name="Goodwin L."/>
            <person name="Pitluck S."/>
            <person name="Kyrpides N."/>
            <person name="Mavromatis K."/>
            <person name="Ivanova N."/>
            <person name="Saunders E."/>
            <person name="Brettin T."/>
            <person name="Detter J.C."/>
            <person name="Han C."/>
            <person name="Larimer F."/>
            <person name="Land M."/>
            <person name="Hauser L."/>
            <person name="Markowitz V."/>
            <person name="Cheng J.-F."/>
            <person name="Hugenholtz P."/>
            <person name="Woyke T."/>
            <person name="Wu D."/>
            <person name="Gronow S."/>
            <person name="Klenk H.-P."/>
            <person name="Eisen J.A."/>
        </authorList>
    </citation>
    <scope>NUCLEOTIDE SEQUENCE</scope>
    <source>
        <strain evidence="2">Eklund 17B</strain>
    </source>
</reference>
<evidence type="ECO:0000313" key="2">
    <source>
        <dbReference type="EMBL" id="ACD21753.1"/>
    </source>
</evidence>
<dbReference type="HOGENOM" id="CLU_1764811_0_0_9"/>
<dbReference type="PATRIC" id="fig|935198.13.peg.2729"/>
<dbReference type="InterPro" id="IPR039440">
    <property type="entry name" value="DUF3850"/>
</dbReference>